<feature type="region of interest" description="Disordered" evidence="1">
    <location>
        <begin position="239"/>
        <end position="356"/>
    </location>
</feature>
<accession>A0AAV9HWA0</accession>
<feature type="compositionally biased region" description="Basic and acidic residues" evidence="1">
    <location>
        <begin position="332"/>
        <end position="350"/>
    </location>
</feature>
<reference evidence="2" key="2">
    <citation type="submission" date="2023-06" db="EMBL/GenBank/DDBJ databases">
        <authorList>
            <consortium name="Lawrence Berkeley National Laboratory"/>
            <person name="Mondo S.J."/>
            <person name="Hensen N."/>
            <person name="Bonometti L."/>
            <person name="Westerberg I."/>
            <person name="Brannstrom I.O."/>
            <person name="Guillou S."/>
            <person name="Cros-Aarteil S."/>
            <person name="Calhoun S."/>
            <person name="Haridas S."/>
            <person name="Kuo A."/>
            <person name="Pangilinan J."/>
            <person name="Riley R."/>
            <person name="Labutti K."/>
            <person name="Andreopoulos B."/>
            <person name="Lipzen A."/>
            <person name="Chen C."/>
            <person name="Yanf M."/>
            <person name="Daum C."/>
            <person name="Ng V."/>
            <person name="Clum A."/>
            <person name="Steindorff A."/>
            <person name="Ohm R."/>
            <person name="Martin F."/>
            <person name="Silar P."/>
            <person name="Natvig D."/>
            <person name="Lalanne C."/>
            <person name="Gautier V."/>
            <person name="Ament-Velasquez S.L."/>
            <person name="Kruys A."/>
            <person name="Hutchinson M.I."/>
            <person name="Powell A.J."/>
            <person name="Barry K."/>
            <person name="Miller A.N."/>
            <person name="Grigoriev I.V."/>
            <person name="Debuchy R."/>
            <person name="Gladieux P."/>
            <person name="Thoren M.H."/>
            <person name="Johannesson H."/>
        </authorList>
    </citation>
    <scope>NUCLEOTIDE SEQUENCE</scope>
    <source>
        <strain evidence="2">PSN324</strain>
    </source>
</reference>
<name>A0AAV9HWA0_9PEZI</name>
<evidence type="ECO:0000256" key="1">
    <source>
        <dbReference type="SAM" id="MobiDB-lite"/>
    </source>
</evidence>
<keyword evidence="3" id="KW-1185">Reference proteome</keyword>
<reference evidence="2" key="1">
    <citation type="journal article" date="2023" name="Mol. Phylogenet. Evol.">
        <title>Genome-scale phylogeny and comparative genomics of the fungal order Sordariales.</title>
        <authorList>
            <person name="Hensen N."/>
            <person name="Bonometti L."/>
            <person name="Westerberg I."/>
            <person name="Brannstrom I.O."/>
            <person name="Guillou S."/>
            <person name="Cros-Aarteil S."/>
            <person name="Calhoun S."/>
            <person name="Haridas S."/>
            <person name="Kuo A."/>
            <person name="Mondo S."/>
            <person name="Pangilinan J."/>
            <person name="Riley R."/>
            <person name="LaButti K."/>
            <person name="Andreopoulos B."/>
            <person name="Lipzen A."/>
            <person name="Chen C."/>
            <person name="Yan M."/>
            <person name="Daum C."/>
            <person name="Ng V."/>
            <person name="Clum A."/>
            <person name="Steindorff A."/>
            <person name="Ohm R.A."/>
            <person name="Martin F."/>
            <person name="Silar P."/>
            <person name="Natvig D.O."/>
            <person name="Lalanne C."/>
            <person name="Gautier V."/>
            <person name="Ament-Velasquez S.L."/>
            <person name="Kruys A."/>
            <person name="Hutchinson M.I."/>
            <person name="Powell A.J."/>
            <person name="Barry K."/>
            <person name="Miller A.N."/>
            <person name="Grigoriev I.V."/>
            <person name="Debuchy R."/>
            <person name="Gladieux P."/>
            <person name="Hiltunen Thoren M."/>
            <person name="Johannesson H."/>
        </authorList>
    </citation>
    <scope>NUCLEOTIDE SEQUENCE</scope>
    <source>
        <strain evidence="2">PSN324</strain>
    </source>
</reference>
<sequence>MALSFHDRAVKRASEDISDPTILSRVRFWIGEFDIGRGTAKTWASNNNLRRIKRILDFMLQQYKKTGVVDKTLLSHEEILALRYYSPNGDLSSKVISSLLELDLGDWMSKKGLTGDSRKLDNVDDVGARISAIIASKSFATKESVDAIGKKVERANKVDDDRIKGFMEKQLKPVLTYIHDMETSSQTRVEACQEAIKDRKAEADTEMEKLNSIIARYGAKIAKMEEQYSARISKLEEGVCKRNRNPDTQVSSSSGAIPSAQQVDHYRDGPPLNPGNGQNFQNRGHSYTPAGPKNMNNASWRRPASYAGHSADPQPSNNDYRGHPGPTNGHDLGPEEHLPSSVDCRTDGHRDKKPKT</sequence>
<dbReference type="EMBL" id="MU864948">
    <property type="protein sequence ID" value="KAK4464420.1"/>
    <property type="molecule type" value="Genomic_DNA"/>
</dbReference>
<dbReference type="AlphaFoldDB" id="A0AAV9HWA0"/>
<feature type="compositionally biased region" description="Polar residues" evidence="1">
    <location>
        <begin position="275"/>
        <end position="285"/>
    </location>
</feature>
<proteinExistence type="predicted"/>
<gene>
    <name evidence="2" type="ORF">QBC42DRAFT_284402</name>
</gene>
<feature type="compositionally biased region" description="Polar residues" evidence="1">
    <location>
        <begin position="246"/>
        <end position="262"/>
    </location>
</feature>
<comment type="caution">
    <text evidence="2">The sequence shown here is derived from an EMBL/GenBank/DDBJ whole genome shotgun (WGS) entry which is preliminary data.</text>
</comment>
<protein>
    <submittedName>
        <fullName evidence="2">Uncharacterized protein</fullName>
    </submittedName>
</protein>
<evidence type="ECO:0000313" key="2">
    <source>
        <dbReference type="EMBL" id="KAK4464420.1"/>
    </source>
</evidence>
<dbReference type="Proteomes" id="UP001321749">
    <property type="component" value="Unassembled WGS sequence"/>
</dbReference>
<organism evidence="2 3">
    <name type="scientific">Cladorrhinum samala</name>
    <dbReference type="NCBI Taxonomy" id="585594"/>
    <lineage>
        <taxon>Eukaryota</taxon>
        <taxon>Fungi</taxon>
        <taxon>Dikarya</taxon>
        <taxon>Ascomycota</taxon>
        <taxon>Pezizomycotina</taxon>
        <taxon>Sordariomycetes</taxon>
        <taxon>Sordariomycetidae</taxon>
        <taxon>Sordariales</taxon>
        <taxon>Podosporaceae</taxon>
        <taxon>Cladorrhinum</taxon>
    </lineage>
</organism>
<evidence type="ECO:0000313" key="3">
    <source>
        <dbReference type="Proteomes" id="UP001321749"/>
    </source>
</evidence>